<dbReference type="Proteomes" id="UP000653565">
    <property type="component" value="Unassembled WGS sequence"/>
</dbReference>
<dbReference type="AlphaFoldDB" id="A0A8H4H0Y2"/>
<evidence type="ECO:0000313" key="2">
    <source>
        <dbReference type="EMBL" id="KAF4236545.1"/>
    </source>
</evidence>
<keyword evidence="3" id="KW-1185">Reference proteome</keyword>
<evidence type="ECO:0000256" key="1">
    <source>
        <dbReference type="PROSITE-ProRule" id="PRU00023"/>
    </source>
</evidence>
<evidence type="ECO:0000313" key="3">
    <source>
        <dbReference type="Proteomes" id="UP000653565"/>
    </source>
</evidence>
<dbReference type="PROSITE" id="PS50088">
    <property type="entry name" value="ANK_REPEAT"/>
    <property type="match status" value="7"/>
</dbReference>
<proteinExistence type="predicted"/>
<dbReference type="PANTHER" id="PTHR46224">
    <property type="entry name" value="ANKYRIN REPEAT FAMILY PROTEIN"/>
    <property type="match status" value="1"/>
</dbReference>
<dbReference type="PROSITE" id="PS50297">
    <property type="entry name" value="ANK_REP_REGION"/>
    <property type="match status" value="5"/>
</dbReference>
<feature type="repeat" description="ANK" evidence="1">
    <location>
        <begin position="281"/>
        <end position="313"/>
    </location>
</feature>
<feature type="repeat" description="ANK" evidence="1">
    <location>
        <begin position="150"/>
        <end position="182"/>
    </location>
</feature>
<dbReference type="PANTHER" id="PTHR46224:SF64">
    <property type="entry name" value="IQ MOTIF AND ANKYRIN REPEAT DOMAIN-CONTAINING PROTEIN 1"/>
    <property type="match status" value="1"/>
</dbReference>
<feature type="repeat" description="ANK" evidence="1">
    <location>
        <begin position="314"/>
        <end position="346"/>
    </location>
</feature>
<dbReference type="Pfam" id="PF13857">
    <property type="entry name" value="Ank_5"/>
    <property type="match status" value="1"/>
</dbReference>
<reference evidence="2" key="2">
    <citation type="submission" date="2020-04" db="EMBL/GenBank/DDBJ databases">
        <authorList>
            <person name="Santos R.A.C."/>
            <person name="Steenwyk J.L."/>
            <person name="Rivero-Menendez O."/>
            <person name="Mead M.E."/>
            <person name="Silva L.P."/>
            <person name="Bastos R.W."/>
            <person name="Alastruey-Izquierdo A."/>
            <person name="Goldman G.H."/>
            <person name="Rokas A."/>
        </authorList>
    </citation>
    <scope>NUCLEOTIDE SEQUENCE</scope>
    <source>
        <strain evidence="2">CNM-CM6805</strain>
    </source>
</reference>
<evidence type="ECO:0008006" key="4">
    <source>
        <dbReference type="Google" id="ProtNLM"/>
    </source>
</evidence>
<accession>A0A8H4H0Y2</accession>
<sequence>MNLLVLPTEVLVMITKALGKASDMNAFVRTSRTAYIRLNHVLYEFDVQRRGGKALVWAAQKDNPHSARKSLQAGIKSLNRWFQRPLTIILRSGYTDMVRLLLDEGVDPNTILYEGSRIATTALYIAASHGNDAIVELLIEKGADVNLKNSPGQPLVIAVTNNRKTVVRILLEQGADPNTRRHDNMTALCIAVMKGATEIIDMLLNKGALTELGDSWIGTPLQAAIRKNRFKITEFLLENGADANVASGDYRDLPPLLMAVRLGYGPLLGLLLKHGANPNPQNSWPLHVAIFDNRIGMVRFLLAHGADADRKDSEGQTPLLYAMLQRKDEIVDVLLLYDVDPNAECHYGLTPLSVAYRQNRADWSRKLREKREKRKSTALIVNI</sequence>
<dbReference type="InterPro" id="IPR036770">
    <property type="entry name" value="Ankyrin_rpt-contain_sf"/>
</dbReference>
<dbReference type="InterPro" id="IPR051616">
    <property type="entry name" value="Cul2-RING_E3_ligase_SR"/>
</dbReference>
<name>A0A8H4H0Y2_9EURO</name>
<comment type="caution">
    <text evidence="2">The sequence shown here is derived from an EMBL/GenBank/DDBJ whole genome shotgun (WGS) entry which is preliminary data.</text>
</comment>
<dbReference type="Pfam" id="PF12796">
    <property type="entry name" value="Ank_2"/>
    <property type="match status" value="2"/>
</dbReference>
<keyword evidence="1" id="KW-0040">ANK repeat</keyword>
<feature type="repeat" description="ANK" evidence="1">
    <location>
        <begin position="251"/>
        <end position="283"/>
    </location>
</feature>
<organism evidence="2 3">
    <name type="scientific">Aspergillus fumigatiaffinis</name>
    <dbReference type="NCBI Taxonomy" id="340414"/>
    <lineage>
        <taxon>Eukaryota</taxon>
        <taxon>Fungi</taxon>
        <taxon>Dikarya</taxon>
        <taxon>Ascomycota</taxon>
        <taxon>Pezizomycotina</taxon>
        <taxon>Eurotiomycetes</taxon>
        <taxon>Eurotiomycetidae</taxon>
        <taxon>Eurotiales</taxon>
        <taxon>Aspergillaceae</taxon>
        <taxon>Aspergillus</taxon>
        <taxon>Aspergillus subgen. Fumigati</taxon>
    </lineage>
</organism>
<gene>
    <name evidence="2" type="ORF">CNMCM6805_007473</name>
</gene>
<feature type="repeat" description="ANK" evidence="1">
    <location>
        <begin position="219"/>
        <end position="248"/>
    </location>
</feature>
<feature type="repeat" description="ANK" evidence="1">
    <location>
        <begin position="118"/>
        <end position="150"/>
    </location>
</feature>
<dbReference type="InterPro" id="IPR002110">
    <property type="entry name" value="Ankyrin_rpt"/>
</dbReference>
<dbReference type="OrthoDB" id="4772757at2759"/>
<reference evidence="2" key="1">
    <citation type="journal article" date="2020" name="bioRxiv">
        <title>Genomic and phenotypic heterogeneity of clinical isolates of the human pathogens Aspergillus fumigatus, Aspergillus lentulus and Aspergillus fumigatiaffinis.</title>
        <authorList>
            <person name="dos Santos R.A.C."/>
            <person name="Steenwyk J.L."/>
            <person name="Rivero-Menendez O."/>
            <person name="Mead M.E."/>
            <person name="Silva L.P."/>
            <person name="Bastos R.W."/>
            <person name="Alastruey-Izquierdo A."/>
            <person name="Goldman G.H."/>
            <person name="Rokas A."/>
        </authorList>
    </citation>
    <scope>NUCLEOTIDE SEQUENCE</scope>
    <source>
        <strain evidence="2">CNM-CM6805</strain>
    </source>
</reference>
<dbReference type="Gene3D" id="1.25.40.20">
    <property type="entry name" value="Ankyrin repeat-containing domain"/>
    <property type="match status" value="3"/>
</dbReference>
<protein>
    <recommendedName>
        <fullName evidence="4">Ankyrin repeat protein</fullName>
    </recommendedName>
</protein>
<dbReference type="PRINTS" id="PR01415">
    <property type="entry name" value="ANKYRIN"/>
</dbReference>
<dbReference type="SMART" id="SM00248">
    <property type="entry name" value="ANK"/>
    <property type="match status" value="8"/>
</dbReference>
<feature type="repeat" description="ANK" evidence="1">
    <location>
        <begin position="183"/>
        <end position="215"/>
    </location>
</feature>
<dbReference type="EMBL" id="JAAAPX010000051">
    <property type="protein sequence ID" value="KAF4236545.1"/>
    <property type="molecule type" value="Genomic_DNA"/>
</dbReference>
<dbReference type="SUPFAM" id="SSF48403">
    <property type="entry name" value="Ankyrin repeat"/>
    <property type="match status" value="1"/>
</dbReference>